<evidence type="ECO:0000313" key="2">
    <source>
        <dbReference type="Proteomes" id="UP001159659"/>
    </source>
</evidence>
<sequence>MSKEKPENSKRLLRTGLKPSSVLDVIRSDLADEICLVAERDIVNIQQSECVQELDGLTELEALKRNLNAYDAKVQTRVDGDGHLTHLRIIPHTILELLKMKWRTTVVKSEENYRTNVHCDGMLHIISSYKYQSSVTLAYFYVRITTEKNLT</sequence>
<dbReference type="EMBL" id="CANTFK010000542">
    <property type="protein sequence ID" value="CAI5717455.1"/>
    <property type="molecule type" value="Genomic_DNA"/>
</dbReference>
<dbReference type="Proteomes" id="UP001159659">
    <property type="component" value="Unassembled WGS sequence"/>
</dbReference>
<gene>
    <name evidence="1" type="ORF">PFR002_LOCUS3457</name>
</gene>
<protein>
    <submittedName>
        <fullName evidence="1">Uncharacterized protein</fullName>
    </submittedName>
</protein>
<organism evidence="1 2">
    <name type="scientific">Peronospora farinosa</name>
    <dbReference type="NCBI Taxonomy" id="134698"/>
    <lineage>
        <taxon>Eukaryota</taxon>
        <taxon>Sar</taxon>
        <taxon>Stramenopiles</taxon>
        <taxon>Oomycota</taxon>
        <taxon>Peronosporomycetes</taxon>
        <taxon>Peronosporales</taxon>
        <taxon>Peronosporaceae</taxon>
        <taxon>Peronospora</taxon>
    </lineage>
</organism>
<reference evidence="1" key="1">
    <citation type="submission" date="2022-12" db="EMBL/GenBank/DDBJ databases">
        <authorList>
            <person name="Webb A."/>
        </authorList>
    </citation>
    <scope>NUCLEOTIDE SEQUENCE</scope>
    <source>
        <strain evidence="1">Pf2</strain>
    </source>
</reference>
<comment type="caution">
    <text evidence="1">The sequence shown here is derived from an EMBL/GenBank/DDBJ whole genome shotgun (WGS) entry which is preliminary data.</text>
</comment>
<proteinExistence type="predicted"/>
<accession>A0AAV0TCU3</accession>
<evidence type="ECO:0000313" key="1">
    <source>
        <dbReference type="EMBL" id="CAI5717455.1"/>
    </source>
</evidence>
<dbReference type="AlphaFoldDB" id="A0AAV0TCU3"/>
<name>A0AAV0TCU3_9STRA</name>